<evidence type="ECO:0000313" key="1">
    <source>
        <dbReference type="EMBL" id="KAJ8875524.1"/>
    </source>
</evidence>
<proteinExistence type="predicted"/>
<gene>
    <name evidence="1" type="ORF">PR048_023419</name>
</gene>
<accession>A0ABQ9GU11</accession>
<comment type="caution">
    <text evidence="1">The sequence shown here is derived from an EMBL/GenBank/DDBJ whole genome shotgun (WGS) entry which is preliminary data.</text>
</comment>
<dbReference type="Proteomes" id="UP001159363">
    <property type="component" value="Chromosome 8"/>
</dbReference>
<evidence type="ECO:0000313" key="2">
    <source>
        <dbReference type="Proteomes" id="UP001159363"/>
    </source>
</evidence>
<sequence>MLSCQQVTAIDVAKKKNLKFSKHVSLGYSTRAALQDANASQLQLECFNLEKGPLKNKPCKGLSFCDPTLISKLFETSLGSLEVFQEGNWLSGNEANRVERDFRIVCASPAGMESVKKKAGQFLEYAFSGFSVPDLLNFVKKVLILSHGNFSVQRGFSVNKELIVENQAQKSIVTQRQVYDEVVASGGLHDLKVCKKMIHCSRNARGLFGEALRLKDFHSKDKKQEVIEKKRICERLKKLSAKRKKDKFVTLKGKQKQ</sequence>
<name>A0ABQ9GU11_9NEOP</name>
<organism evidence="1 2">
    <name type="scientific">Dryococelus australis</name>
    <dbReference type="NCBI Taxonomy" id="614101"/>
    <lineage>
        <taxon>Eukaryota</taxon>
        <taxon>Metazoa</taxon>
        <taxon>Ecdysozoa</taxon>
        <taxon>Arthropoda</taxon>
        <taxon>Hexapoda</taxon>
        <taxon>Insecta</taxon>
        <taxon>Pterygota</taxon>
        <taxon>Neoptera</taxon>
        <taxon>Polyneoptera</taxon>
        <taxon>Phasmatodea</taxon>
        <taxon>Verophasmatodea</taxon>
        <taxon>Anareolatae</taxon>
        <taxon>Phasmatidae</taxon>
        <taxon>Eurycanthinae</taxon>
        <taxon>Dryococelus</taxon>
    </lineage>
</organism>
<protein>
    <submittedName>
        <fullName evidence="1">Uncharacterized protein</fullName>
    </submittedName>
</protein>
<reference evidence="1 2" key="1">
    <citation type="submission" date="2023-02" db="EMBL/GenBank/DDBJ databases">
        <title>LHISI_Scaffold_Assembly.</title>
        <authorList>
            <person name="Stuart O.P."/>
            <person name="Cleave R."/>
            <person name="Magrath M.J.L."/>
            <person name="Mikheyev A.S."/>
        </authorList>
    </citation>
    <scope>NUCLEOTIDE SEQUENCE [LARGE SCALE GENOMIC DNA]</scope>
    <source>
        <strain evidence="1">Daus_M_001</strain>
        <tissue evidence="1">Leg muscle</tissue>
    </source>
</reference>
<dbReference type="EMBL" id="JARBHB010000009">
    <property type="protein sequence ID" value="KAJ8875524.1"/>
    <property type="molecule type" value="Genomic_DNA"/>
</dbReference>
<keyword evidence="2" id="KW-1185">Reference proteome</keyword>